<evidence type="ECO:0000313" key="3">
    <source>
        <dbReference type="Proteomes" id="UP001300692"/>
    </source>
</evidence>
<organism evidence="2 3">
    <name type="scientific">Reichenbachiella ulvae</name>
    <dbReference type="NCBI Taxonomy" id="2980104"/>
    <lineage>
        <taxon>Bacteria</taxon>
        <taxon>Pseudomonadati</taxon>
        <taxon>Bacteroidota</taxon>
        <taxon>Cytophagia</taxon>
        <taxon>Cytophagales</taxon>
        <taxon>Reichenbachiellaceae</taxon>
        <taxon>Reichenbachiella</taxon>
    </lineage>
</organism>
<dbReference type="InterPro" id="IPR034660">
    <property type="entry name" value="DinB/YfiT-like"/>
</dbReference>
<dbReference type="Gene3D" id="1.20.120.450">
    <property type="entry name" value="dinb family like domain"/>
    <property type="match status" value="1"/>
</dbReference>
<dbReference type="Pfam" id="PF12867">
    <property type="entry name" value="DinB_2"/>
    <property type="match status" value="1"/>
</dbReference>
<evidence type="ECO:0000259" key="1">
    <source>
        <dbReference type="Pfam" id="PF12867"/>
    </source>
</evidence>
<dbReference type="EMBL" id="JAOYOD010000001">
    <property type="protein sequence ID" value="MCV9387531.1"/>
    <property type="molecule type" value="Genomic_DNA"/>
</dbReference>
<feature type="domain" description="DinB-like" evidence="1">
    <location>
        <begin position="23"/>
        <end position="174"/>
    </location>
</feature>
<reference evidence="2 3" key="1">
    <citation type="submission" date="2022-10" db="EMBL/GenBank/DDBJ databases">
        <title>Comparative genomics and taxonomic characterization of three novel marine species of genus Reichenbachiella exhibiting antioxidant and polysaccharide degradation activities.</title>
        <authorList>
            <person name="Muhammad N."/>
            <person name="Lee Y.-J."/>
            <person name="Ko J."/>
            <person name="Kim S.-G."/>
        </authorList>
    </citation>
    <scope>NUCLEOTIDE SEQUENCE [LARGE SCALE GENOMIC DNA]</scope>
    <source>
        <strain evidence="2 3">ABR2-5</strain>
    </source>
</reference>
<sequence>MKRSELIESLKKDTLEVLEEVKSLETLGEELLSRRPNPNKWSVIECIEHLNIADGHYLTLFEKKLPKAKASDKEEYDSSWMGNYFVKVMKPRPDGSIPSPMRTMSKFDPEVKVHADTLTKFKKDQLELIKYLDMAASLDLKAIKISSAIGRLVTFRLGDAFRFVIAHNQRHIIQAKNVLKALEEESVSV</sequence>
<accession>A0ABT3CV03</accession>
<dbReference type="InterPro" id="IPR024775">
    <property type="entry name" value="DinB-like"/>
</dbReference>
<protein>
    <submittedName>
        <fullName evidence="2">DinB family protein</fullName>
    </submittedName>
</protein>
<dbReference type="Proteomes" id="UP001300692">
    <property type="component" value="Unassembled WGS sequence"/>
</dbReference>
<dbReference type="SUPFAM" id="SSF109854">
    <property type="entry name" value="DinB/YfiT-like putative metalloenzymes"/>
    <property type="match status" value="1"/>
</dbReference>
<gene>
    <name evidence="2" type="ORF">N7U62_12700</name>
</gene>
<dbReference type="RefSeq" id="WP_264138352.1">
    <property type="nucleotide sequence ID" value="NZ_JAOYOD010000001.1"/>
</dbReference>
<name>A0ABT3CV03_9BACT</name>
<keyword evidence="3" id="KW-1185">Reference proteome</keyword>
<evidence type="ECO:0000313" key="2">
    <source>
        <dbReference type="EMBL" id="MCV9387531.1"/>
    </source>
</evidence>
<proteinExistence type="predicted"/>
<comment type="caution">
    <text evidence="2">The sequence shown here is derived from an EMBL/GenBank/DDBJ whole genome shotgun (WGS) entry which is preliminary data.</text>
</comment>